<feature type="transmembrane region" description="Helical" evidence="7">
    <location>
        <begin position="221"/>
        <end position="241"/>
    </location>
</feature>
<protein>
    <submittedName>
        <fullName evidence="10">ABC transporter permease</fullName>
    </submittedName>
</protein>
<dbReference type="Pfam" id="PF12911">
    <property type="entry name" value="OppC_N"/>
    <property type="match status" value="1"/>
</dbReference>
<dbReference type="PANTHER" id="PTHR43386:SF1">
    <property type="entry name" value="D,D-DIPEPTIDE TRANSPORT SYSTEM PERMEASE PROTEIN DDPC-RELATED"/>
    <property type="match status" value="1"/>
</dbReference>
<dbReference type="CDD" id="cd06261">
    <property type="entry name" value="TM_PBP2"/>
    <property type="match status" value="1"/>
</dbReference>
<feature type="compositionally biased region" description="Polar residues" evidence="8">
    <location>
        <begin position="1"/>
        <end position="10"/>
    </location>
</feature>
<evidence type="ECO:0000313" key="10">
    <source>
        <dbReference type="EMBL" id="QMU97173.1"/>
    </source>
</evidence>
<feature type="transmembrane region" description="Helical" evidence="7">
    <location>
        <begin position="47"/>
        <end position="67"/>
    </location>
</feature>
<evidence type="ECO:0000256" key="7">
    <source>
        <dbReference type="RuleBase" id="RU363032"/>
    </source>
</evidence>
<dbReference type="Gene3D" id="1.10.3720.10">
    <property type="entry name" value="MetI-like"/>
    <property type="match status" value="1"/>
</dbReference>
<dbReference type="InterPro" id="IPR000515">
    <property type="entry name" value="MetI-like"/>
</dbReference>
<keyword evidence="2 7" id="KW-0813">Transport</keyword>
<reference evidence="10 11" key="1">
    <citation type="journal article" date="2020" name="Front. Microbiol.">
        <title>Design of Bacterial Strain-Specific qPCR Assays Using NGS Data and Publicly Available Resources and Its Application to Track Biocontrol Strains.</title>
        <authorList>
            <person name="Hernandez I."/>
            <person name="Sant C."/>
            <person name="Martinez R."/>
            <person name="Fernandez C."/>
        </authorList>
    </citation>
    <scope>NUCLEOTIDE SEQUENCE [LARGE SCALE GENOMIC DNA]</scope>
    <source>
        <strain evidence="10 11">B24</strain>
    </source>
</reference>
<dbReference type="GO" id="GO:0005886">
    <property type="term" value="C:plasma membrane"/>
    <property type="evidence" value="ECO:0007669"/>
    <property type="project" value="UniProtKB-SubCell"/>
</dbReference>
<feature type="transmembrane region" description="Helical" evidence="7">
    <location>
        <begin position="144"/>
        <end position="164"/>
    </location>
</feature>
<proteinExistence type="inferred from homology"/>
<evidence type="ECO:0000256" key="3">
    <source>
        <dbReference type="ARBA" id="ARBA00022475"/>
    </source>
</evidence>
<dbReference type="InterPro" id="IPR050366">
    <property type="entry name" value="BP-dependent_transpt_permease"/>
</dbReference>
<comment type="similarity">
    <text evidence="7">Belongs to the binding-protein-dependent transport system permease family.</text>
</comment>
<dbReference type="Pfam" id="PF00528">
    <property type="entry name" value="BPD_transp_1"/>
    <property type="match status" value="1"/>
</dbReference>
<dbReference type="PANTHER" id="PTHR43386">
    <property type="entry name" value="OLIGOPEPTIDE TRANSPORT SYSTEM PERMEASE PROTEIN APPC"/>
    <property type="match status" value="1"/>
</dbReference>
<dbReference type="InterPro" id="IPR035906">
    <property type="entry name" value="MetI-like_sf"/>
</dbReference>
<comment type="subcellular location">
    <subcellularLocation>
        <location evidence="1 7">Cell membrane</location>
        <topology evidence="1 7">Multi-pass membrane protein</topology>
    </subcellularLocation>
</comment>
<evidence type="ECO:0000256" key="4">
    <source>
        <dbReference type="ARBA" id="ARBA00022692"/>
    </source>
</evidence>
<feature type="domain" description="ABC transmembrane type-1" evidence="9">
    <location>
        <begin position="108"/>
        <end position="298"/>
    </location>
</feature>
<evidence type="ECO:0000256" key="5">
    <source>
        <dbReference type="ARBA" id="ARBA00022989"/>
    </source>
</evidence>
<keyword evidence="3" id="KW-1003">Cell membrane</keyword>
<dbReference type="AlphaFoldDB" id="A0A7D7WH86"/>
<feature type="transmembrane region" description="Helical" evidence="7">
    <location>
        <begin position="276"/>
        <end position="301"/>
    </location>
</feature>
<dbReference type="InterPro" id="IPR025966">
    <property type="entry name" value="OppC_N"/>
</dbReference>
<dbReference type="SUPFAM" id="SSF161098">
    <property type="entry name" value="MetI-like"/>
    <property type="match status" value="1"/>
</dbReference>
<dbReference type="PROSITE" id="PS50928">
    <property type="entry name" value="ABC_TM1"/>
    <property type="match status" value="1"/>
</dbReference>
<keyword evidence="6 7" id="KW-0472">Membrane</keyword>
<accession>A0A7D7WH86</accession>
<evidence type="ECO:0000313" key="11">
    <source>
        <dbReference type="Proteomes" id="UP000515708"/>
    </source>
</evidence>
<dbReference type="EMBL" id="CP043732">
    <property type="protein sequence ID" value="QMU97173.1"/>
    <property type="molecule type" value="Genomic_DNA"/>
</dbReference>
<dbReference type="RefSeq" id="WP_182252184.1">
    <property type="nucleotide sequence ID" value="NZ_CP043732.1"/>
</dbReference>
<evidence type="ECO:0000256" key="6">
    <source>
        <dbReference type="ARBA" id="ARBA00023136"/>
    </source>
</evidence>
<organism evidence="10 11">
    <name type="scientific">Microbacterium esteraromaticum</name>
    <dbReference type="NCBI Taxonomy" id="57043"/>
    <lineage>
        <taxon>Bacteria</taxon>
        <taxon>Bacillati</taxon>
        <taxon>Actinomycetota</taxon>
        <taxon>Actinomycetes</taxon>
        <taxon>Micrococcales</taxon>
        <taxon>Microbacteriaceae</taxon>
        <taxon>Microbacterium</taxon>
    </lineage>
</organism>
<evidence type="ECO:0000256" key="2">
    <source>
        <dbReference type="ARBA" id="ARBA00022448"/>
    </source>
</evidence>
<keyword evidence="4 7" id="KW-0812">Transmembrane</keyword>
<evidence type="ECO:0000259" key="9">
    <source>
        <dbReference type="PROSITE" id="PS50928"/>
    </source>
</evidence>
<sequence>MSITEQTTDAKSAGARPLASAKKLTRARRRQRLQEFWAAFRQSRTGMLGLVILVIFIGLALAAPWIADESLLDPTKVHNTLNAPPSWEHPLGTDPLGRSVLVMLMWGARVSLTVGIAATVMSVLIGTVFGLLAGHFIGWRSSVLMRIVDFFLVIPSLLLAIVLASVLQRGLLTLIIAIGAASWAGTARLVRSQTLSIETRGYVKRATALGAGHAHIMGKHVLPGVMPLVLTSTSLAIGSAINAEATLSFLGIGSGDTSWGAMLQTALSSGAATAGYWWMVFPPGVAIVVVVLAFTLVGRAVESIVNPKLRGR</sequence>
<feature type="transmembrane region" description="Helical" evidence="7">
    <location>
        <begin position="110"/>
        <end position="132"/>
    </location>
</feature>
<feature type="region of interest" description="Disordered" evidence="8">
    <location>
        <begin position="1"/>
        <end position="23"/>
    </location>
</feature>
<dbReference type="GO" id="GO:0055085">
    <property type="term" value="P:transmembrane transport"/>
    <property type="evidence" value="ECO:0007669"/>
    <property type="project" value="InterPro"/>
</dbReference>
<keyword evidence="5 7" id="KW-1133">Transmembrane helix</keyword>
<gene>
    <name evidence="10" type="ORF">FVO59_08010</name>
</gene>
<name>A0A7D7WH86_9MICO</name>
<evidence type="ECO:0000256" key="1">
    <source>
        <dbReference type="ARBA" id="ARBA00004651"/>
    </source>
</evidence>
<feature type="transmembrane region" description="Helical" evidence="7">
    <location>
        <begin position="170"/>
        <end position="190"/>
    </location>
</feature>
<dbReference type="Proteomes" id="UP000515708">
    <property type="component" value="Chromosome"/>
</dbReference>
<evidence type="ECO:0000256" key="8">
    <source>
        <dbReference type="SAM" id="MobiDB-lite"/>
    </source>
</evidence>